<name>A0ACC3BW42_PYRYE</name>
<keyword evidence="2" id="KW-1185">Reference proteome</keyword>
<gene>
    <name evidence="1" type="ORF">I4F81_004715</name>
</gene>
<proteinExistence type="predicted"/>
<dbReference type="Proteomes" id="UP000798662">
    <property type="component" value="Chromosome 1"/>
</dbReference>
<reference evidence="1" key="1">
    <citation type="submission" date="2019-11" db="EMBL/GenBank/DDBJ databases">
        <title>Nori genome reveals adaptations in red seaweeds to the harsh intertidal environment.</title>
        <authorList>
            <person name="Wang D."/>
            <person name="Mao Y."/>
        </authorList>
    </citation>
    <scope>NUCLEOTIDE SEQUENCE</scope>
    <source>
        <tissue evidence="1">Gametophyte</tissue>
    </source>
</reference>
<comment type="caution">
    <text evidence="1">The sequence shown here is derived from an EMBL/GenBank/DDBJ whole genome shotgun (WGS) entry which is preliminary data.</text>
</comment>
<dbReference type="EMBL" id="CM020618">
    <property type="protein sequence ID" value="KAK1862139.1"/>
    <property type="molecule type" value="Genomic_DNA"/>
</dbReference>
<sequence>MILSFVIISYESGGVLFSRYYGAALATEAAQATWLRRLHAATAADWGLLRTEGEEQVATLGGADAPAVQVLFKSLGDVVLLLAGDEEHDGLLLLEVARALDACLRGACRIPRARDGTTRVSAEGRLLATYHRLCLVVDEVIVDGEVDHLDTKTVLKVIDMKPRRTA</sequence>
<organism evidence="1 2">
    <name type="scientific">Pyropia yezoensis</name>
    <name type="common">Susabi-nori</name>
    <name type="synonym">Porphyra yezoensis</name>
    <dbReference type="NCBI Taxonomy" id="2788"/>
    <lineage>
        <taxon>Eukaryota</taxon>
        <taxon>Rhodophyta</taxon>
        <taxon>Bangiophyceae</taxon>
        <taxon>Bangiales</taxon>
        <taxon>Bangiaceae</taxon>
        <taxon>Pyropia</taxon>
    </lineage>
</organism>
<accession>A0ACC3BW42</accession>
<evidence type="ECO:0000313" key="2">
    <source>
        <dbReference type="Proteomes" id="UP000798662"/>
    </source>
</evidence>
<evidence type="ECO:0000313" key="1">
    <source>
        <dbReference type="EMBL" id="KAK1862139.1"/>
    </source>
</evidence>
<protein>
    <submittedName>
        <fullName evidence="1">Uncharacterized protein</fullName>
    </submittedName>
</protein>